<reference evidence="1 2" key="1">
    <citation type="journal article" date="2019" name="Commun. Biol.">
        <title>The bagworm genome reveals a unique fibroin gene that provides high tensile strength.</title>
        <authorList>
            <person name="Kono N."/>
            <person name="Nakamura H."/>
            <person name="Ohtoshi R."/>
            <person name="Tomita M."/>
            <person name="Numata K."/>
            <person name="Arakawa K."/>
        </authorList>
    </citation>
    <scope>NUCLEOTIDE SEQUENCE [LARGE SCALE GENOMIC DNA]</scope>
</reference>
<proteinExistence type="predicted"/>
<evidence type="ECO:0000313" key="1">
    <source>
        <dbReference type="EMBL" id="GBP94973.1"/>
    </source>
</evidence>
<gene>
    <name evidence="1" type="ORF">EVAR_99847_1</name>
</gene>
<evidence type="ECO:0000313" key="2">
    <source>
        <dbReference type="Proteomes" id="UP000299102"/>
    </source>
</evidence>
<accession>A0A4C2A6P6</accession>
<sequence>MLFLAVDEATRDGHFVDLVNTYERARRQIAELGQDPERIYPKEQFQKTFAFSPSLEWLKRCSCYRSANEHEVVEKNIEEAKGKTDSRTNIHRVPIASPMYINRVKQMASDISRHGLDELW</sequence>
<organism evidence="1 2">
    <name type="scientific">Eumeta variegata</name>
    <name type="common">Bagworm moth</name>
    <name type="synonym">Eumeta japonica</name>
    <dbReference type="NCBI Taxonomy" id="151549"/>
    <lineage>
        <taxon>Eukaryota</taxon>
        <taxon>Metazoa</taxon>
        <taxon>Ecdysozoa</taxon>
        <taxon>Arthropoda</taxon>
        <taxon>Hexapoda</taxon>
        <taxon>Insecta</taxon>
        <taxon>Pterygota</taxon>
        <taxon>Neoptera</taxon>
        <taxon>Endopterygota</taxon>
        <taxon>Lepidoptera</taxon>
        <taxon>Glossata</taxon>
        <taxon>Ditrysia</taxon>
        <taxon>Tineoidea</taxon>
        <taxon>Psychidae</taxon>
        <taxon>Oiketicinae</taxon>
        <taxon>Eumeta</taxon>
    </lineage>
</organism>
<comment type="caution">
    <text evidence="1">The sequence shown here is derived from an EMBL/GenBank/DDBJ whole genome shotgun (WGS) entry which is preliminary data.</text>
</comment>
<name>A0A4C2A6P6_EUMVA</name>
<dbReference type="Proteomes" id="UP000299102">
    <property type="component" value="Unassembled WGS sequence"/>
</dbReference>
<keyword evidence="2" id="KW-1185">Reference proteome</keyword>
<dbReference type="AlphaFoldDB" id="A0A4C2A6P6"/>
<protein>
    <submittedName>
        <fullName evidence="1">Uncharacterized protein</fullName>
    </submittedName>
</protein>
<dbReference type="EMBL" id="BGZK01002569">
    <property type="protein sequence ID" value="GBP94973.1"/>
    <property type="molecule type" value="Genomic_DNA"/>
</dbReference>